<dbReference type="InterPro" id="IPR051322">
    <property type="entry name" value="AA_ABC_Transporter_Permease"/>
</dbReference>
<dbReference type="InterPro" id="IPR035906">
    <property type="entry name" value="MetI-like_sf"/>
</dbReference>
<keyword evidence="3" id="KW-1003">Cell membrane</keyword>
<evidence type="ECO:0000256" key="1">
    <source>
        <dbReference type="ARBA" id="ARBA00004651"/>
    </source>
</evidence>
<feature type="transmembrane region" description="Helical" evidence="7">
    <location>
        <begin position="189"/>
        <end position="209"/>
    </location>
</feature>
<keyword evidence="10" id="KW-1185">Reference proteome</keyword>
<evidence type="ECO:0000313" key="9">
    <source>
        <dbReference type="EMBL" id="QPZ39483.1"/>
    </source>
</evidence>
<dbReference type="PANTHER" id="PTHR30450:SF14">
    <property type="entry name" value="TRANSPORTER, PERMEASE PROTEIN, PUTATIVE-RELATED"/>
    <property type="match status" value="1"/>
</dbReference>
<comment type="similarity">
    <text evidence="7">Belongs to the binding-protein-dependent transport system permease family.</text>
</comment>
<evidence type="ECO:0000256" key="2">
    <source>
        <dbReference type="ARBA" id="ARBA00022448"/>
    </source>
</evidence>
<proteinExistence type="inferred from homology"/>
<evidence type="ECO:0000259" key="8">
    <source>
        <dbReference type="PROSITE" id="PS50928"/>
    </source>
</evidence>
<feature type="transmembrane region" description="Helical" evidence="7">
    <location>
        <begin position="80"/>
        <end position="104"/>
    </location>
</feature>
<feature type="domain" description="ABC transmembrane type-1" evidence="8">
    <location>
        <begin position="15"/>
        <end position="208"/>
    </location>
</feature>
<dbReference type="Gene3D" id="1.10.3720.10">
    <property type="entry name" value="MetI-like"/>
    <property type="match status" value="1"/>
</dbReference>
<evidence type="ECO:0000256" key="6">
    <source>
        <dbReference type="ARBA" id="ARBA00023136"/>
    </source>
</evidence>
<dbReference type="PANTHER" id="PTHR30450">
    <property type="entry name" value="ABC TRANSPORTER PERMEASE"/>
    <property type="match status" value="1"/>
</dbReference>
<keyword evidence="4 7" id="KW-0812">Transmembrane</keyword>
<evidence type="ECO:0000256" key="4">
    <source>
        <dbReference type="ARBA" id="ARBA00022692"/>
    </source>
</evidence>
<feature type="transmembrane region" description="Helical" evidence="7">
    <location>
        <begin position="20"/>
        <end position="42"/>
    </location>
</feature>
<evidence type="ECO:0000256" key="7">
    <source>
        <dbReference type="RuleBase" id="RU363032"/>
    </source>
</evidence>
<keyword evidence="2 7" id="KW-0813">Transport</keyword>
<feature type="transmembrane region" description="Helical" evidence="7">
    <location>
        <begin position="54"/>
        <end position="74"/>
    </location>
</feature>
<organism evidence="9 10">
    <name type="scientific">Paramicrobacterium chengjingii</name>
    <dbReference type="NCBI Taxonomy" id="2769067"/>
    <lineage>
        <taxon>Bacteria</taxon>
        <taxon>Bacillati</taxon>
        <taxon>Actinomycetota</taxon>
        <taxon>Actinomycetes</taxon>
        <taxon>Micrococcales</taxon>
        <taxon>Microbacteriaceae</taxon>
        <taxon>Paramicrobacterium</taxon>
    </lineage>
</organism>
<comment type="subcellular location">
    <subcellularLocation>
        <location evidence="1 7">Cell membrane</location>
        <topology evidence="1 7">Multi-pass membrane protein</topology>
    </subcellularLocation>
</comment>
<dbReference type="RefSeq" id="WP_166988908.1">
    <property type="nucleotide sequence ID" value="NZ_CP061169.1"/>
</dbReference>
<dbReference type="Proteomes" id="UP000662814">
    <property type="component" value="Chromosome"/>
</dbReference>
<dbReference type="PROSITE" id="PS50928">
    <property type="entry name" value="ABC_TM1"/>
    <property type="match status" value="1"/>
</dbReference>
<gene>
    <name evidence="9" type="ORF">HCR76_05340</name>
</gene>
<keyword evidence="5 7" id="KW-1133">Transmembrane helix</keyword>
<evidence type="ECO:0000256" key="5">
    <source>
        <dbReference type="ARBA" id="ARBA00022989"/>
    </source>
</evidence>
<keyword evidence="6 7" id="KW-0472">Membrane</keyword>
<dbReference type="Pfam" id="PF00528">
    <property type="entry name" value="BPD_transp_1"/>
    <property type="match status" value="1"/>
</dbReference>
<feature type="transmembrane region" description="Helical" evidence="7">
    <location>
        <begin position="144"/>
        <end position="169"/>
    </location>
</feature>
<name>A0ABX6YL61_9MICO</name>
<dbReference type="InterPro" id="IPR000515">
    <property type="entry name" value="MetI-like"/>
</dbReference>
<sequence length="219" mass="23545">MDQIIDLLPTLLEATGETLYLVSISLVFGGIGGLILGLALYVTRRGGIYANRGVFTVLNVIVNFFRPIPFIIFVPAMQPLIRPVIGTGIGNNAMIMAISLAAIFGISRIVEQNLVTVPHGVLEASRASGASRLRTIWSVVLPEALGPLILGYTFIFVAIVEMSALAGYLGGGGLGSFAIQWGFRQFEPVVTWSAVIVIVIIVQVVQYFGNTLARTVLRR</sequence>
<reference evidence="9 10" key="1">
    <citation type="submission" date="2020-12" db="EMBL/GenBank/DDBJ databases">
        <title>Microbacterium sp. HY060.</title>
        <authorList>
            <person name="Zhou J."/>
        </authorList>
    </citation>
    <scope>NUCLEOTIDE SEQUENCE [LARGE SCALE GENOMIC DNA]</scope>
    <source>
        <strain evidence="9 10">HY60</strain>
    </source>
</reference>
<dbReference type="EMBL" id="CP061169">
    <property type="protein sequence ID" value="QPZ39483.1"/>
    <property type="molecule type" value="Genomic_DNA"/>
</dbReference>
<accession>A0ABX6YL61</accession>
<protein>
    <submittedName>
        <fullName evidence="9">ABC transporter permease subunit</fullName>
    </submittedName>
</protein>
<evidence type="ECO:0000313" key="10">
    <source>
        <dbReference type="Proteomes" id="UP000662814"/>
    </source>
</evidence>
<evidence type="ECO:0000256" key="3">
    <source>
        <dbReference type="ARBA" id="ARBA00022475"/>
    </source>
</evidence>
<dbReference type="CDD" id="cd06261">
    <property type="entry name" value="TM_PBP2"/>
    <property type="match status" value="1"/>
</dbReference>
<dbReference type="SUPFAM" id="SSF161098">
    <property type="entry name" value="MetI-like"/>
    <property type="match status" value="1"/>
</dbReference>